<gene>
    <name evidence="2" type="ORF">LTR09_008071</name>
</gene>
<dbReference type="GO" id="GO:0006629">
    <property type="term" value="P:lipid metabolic process"/>
    <property type="evidence" value="ECO:0007669"/>
    <property type="project" value="InterPro"/>
</dbReference>
<sequence>MFFTSLATFLLLPAAIRAAAITNSTIACNNSPALCSKTYGQVTYLGAHDSPFVRDESTGFSTSGNQYYNSTVQLSAGVRLLTAQVQIPDGSTALHVCHTSCDLLDAGSLTDWLIEVRTWLESNPNEVVTLLLVNGVNALGSELTAQYDAAGITSSLAYTPSGPSSTSQNWPTLQSLISSGTRLINFVPDLNENSGAPFLMNEWNYVFENDYEITSPSDFSCDLNRPANLINRTPQAVSNGMMPLMNHFLYHTDEGSLFSIEQPNATYVTTTNGEAGLGNLGTAAETCRSTYGRAPTFILVDFWNVGPAIATVDQLNGVSSPVGRARVSTANEAPTSDAAPPPARTWTLCLMSIALLVTYAVL</sequence>
<dbReference type="InterPro" id="IPR051057">
    <property type="entry name" value="PI-PLC_domain"/>
</dbReference>
<dbReference type="InterPro" id="IPR017946">
    <property type="entry name" value="PLC-like_Pdiesterase_TIM-brl"/>
</dbReference>
<dbReference type="EMBL" id="JAWDJX010000030">
    <property type="protein sequence ID" value="KAK3050705.1"/>
    <property type="molecule type" value="Genomic_DNA"/>
</dbReference>
<name>A0AAJ0GAH2_9PEZI</name>
<dbReference type="AlphaFoldDB" id="A0AAJ0GAH2"/>
<evidence type="ECO:0000256" key="1">
    <source>
        <dbReference type="SAM" id="SignalP"/>
    </source>
</evidence>
<dbReference type="PANTHER" id="PTHR13593">
    <property type="match status" value="1"/>
</dbReference>
<keyword evidence="3" id="KW-1185">Reference proteome</keyword>
<dbReference type="Pfam" id="PF26146">
    <property type="entry name" value="PI-PLC_X"/>
    <property type="match status" value="1"/>
</dbReference>
<dbReference type="SUPFAM" id="SSF51695">
    <property type="entry name" value="PLC-like phosphodiesterases"/>
    <property type="match status" value="1"/>
</dbReference>
<feature type="chain" id="PRO_5042532057" description="PLC-like phosphodiesterase" evidence="1">
    <location>
        <begin position="19"/>
        <end position="362"/>
    </location>
</feature>
<protein>
    <recommendedName>
        <fullName evidence="4">PLC-like phosphodiesterase</fullName>
    </recommendedName>
</protein>
<evidence type="ECO:0008006" key="4">
    <source>
        <dbReference type="Google" id="ProtNLM"/>
    </source>
</evidence>
<proteinExistence type="predicted"/>
<evidence type="ECO:0000313" key="3">
    <source>
        <dbReference type="Proteomes" id="UP001271007"/>
    </source>
</evidence>
<dbReference type="GO" id="GO:0008081">
    <property type="term" value="F:phosphoric diester hydrolase activity"/>
    <property type="evidence" value="ECO:0007669"/>
    <property type="project" value="InterPro"/>
</dbReference>
<dbReference type="Gene3D" id="3.20.20.190">
    <property type="entry name" value="Phosphatidylinositol (PI) phosphodiesterase"/>
    <property type="match status" value="1"/>
</dbReference>
<dbReference type="Proteomes" id="UP001271007">
    <property type="component" value="Unassembled WGS sequence"/>
</dbReference>
<reference evidence="2" key="1">
    <citation type="submission" date="2023-04" db="EMBL/GenBank/DDBJ databases">
        <title>Black Yeasts Isolated from many extreme environments.</title>
        <authorList>
            <person name="Coleine C."/>
            <person name="Stajich J.E."/>
            <person name="Selbmann L."/>
        </authorList>
    </citation>
    <scope>NUCLEOTIDE SEQUENCE</scope>
    <source>
        <strain evidence="2">CCFEE 5312</strain>
    </source>
</reference>
<accession>A0AAJ0GAH2</accession>
<dbReference type="PANTHER" id="PTHR13593:SF80">
    <property type="entry name" value="PLC-LIKE PHOSPHODIESTERASE"/>
    <property type="match status" value="1"/>
</dbReference>
<feature type="signal peptide" evidence="1">
    <location>
        <begin position="1"/>
        <end position="18"/>
    </location>
</feature>
<keyword evidence="1" id="KW-0732">Signal</keyword>
<comment type="caution">
    <text evidence="2">The sequence shown here is derived from an EMBL/GenBank/DDBJ whole genome shotgun (WGS) entry which is preliminary data.</text>
</comment>
<organism evidence="2 3">
    <name type="scientific">Extremus antarcticus</name>
    <dbReference type="NCBI Taxonomy" id="702011"/>
    <lineage>
        <taxon>Eukaryota</taxon>
        <taxon>Fungi</taxon>
        <taxon>Dikarya</taxon>
        <taxon>Ascomycota</taxon>
        <taxon>Pezizomycotina</taxon>
        <taxon>Dothideomycetes</taxon>
        <taxon>Dothideomycetidae</taxon>
        <taxon>Mycosphaerellales</taxon>
        <taxon>Extremaceae</taxon>
        <taxon>Extremus</taxon>
    </lineage>
</organism>
<evidence type="ECO:0000313" key="2">
    <source>
        <dbReference type="EMBL" id="KAK3050705.1"/>
    </source>
</evidence>